<gene>
    <name evidence="1" type="ORF">EYF80_047823</name>
</gene>
<evidence type="ECO:0000313" key="2">
    <source>
        <dbReference type="Proteomes" id="UP000314294"/>
    </source>
</evidence>
<dbReference type="EMBL" id="SRLO01001067">
    <property type="protein sequence ID" value="TNN42021.1"/>
    <property type="molecule type" value="Genomic_DNA"/>
</dbReference>
<evidence type="ECO:0000313" key="1">
    <source>
        <dbReference type="EMBL" id="TNN42021.1"/>
    </source>
</evidence>
<sequence>MDGAPSLPGPRLSFLCVGALRRGGRRLIRSQLTGQSDTQWLQGKRLEPFSVDVLRVHFQRGWGPVSSRRCLCKAERTGEEEEAAPWKAIVPSTFPSR</sequence>
<keyword evidence="2" id="KW-1185">Reference proteome</keyword>
<reference evidence="1 2" key="1">
    <citation type="submission" date="2019-03" db="EMBL/GenBank/DDBJ databases">
        <title>First draft genome of Liparis tanakae, snailfish: a comprehensive survey of snailfish specific genes.</title>
        <authorList>
            <person name="Kim W."/>
            <person name="Song I."/>
            <person name="Jeong J.-H."/>
            <person name="Kim D."/>
            <person name="Kim S."/>
            <person name="Ryu S."/>
            <person name="Song J.Y."/>
            <person name="Lee S.K."/>
        </authorList>
    </citation>
    <scope>NUCLEOTIDE SEQUENCE [LARGE SCALE GENOMIC DNA]</scope>
    <source>
        <tissue evidence="1">Muscle</tissue>
    </source>
</reference>
<name>A0A4Z2FLX2_9TELE</name>
<protein>
    <submittedName>
        <fullName evidence="1">Uncharacterized protein</fullName>
    </submittedName>
</protein>
<dbReference type="Proteomes" id="UP000314294">
    <property type="component" value="Unassembled WGS sequence"/>
</dbReference>
<accession>A0A4Z2FLX2</accession>
<dbReference type="AlphaFoldDB" id="A0A4Z2FLX2"/>
<proteinExistence type="predicted"/>
<comment type="caution">
    <text evidence="1">The sequence shown here is derived from an EMBL/GenBank/DDBJ whole genome shotgun (WGS) entry which is preliminary data.</text>
</comment>
<organism evidence="1 2">
    <name type="scientific">Liparis tanakae</name>
    <name type="common">Tanaka's snailfish</name>
    <dbReference type="NCBI Taxonomy" id="230148"/>
    <lineage>
        <taxon>Eukaryota</taxon>
        <taxon>Metazoa</taxon>
        <taxon>Chordata</taxon>
        <taxon>Craniata</taxon>
        <taxon>Vertebrata</taxon>
        <taxon>Euteleostomi</taxon>
        <taxon>Actinopterygii</taxon>
        <taxon>Neopterygii</taxon>
        <taxon>Teleostei</taxon>
        <taxon>Neoteleostei</taxon>
        <taxon>Acanthomorphata</taxon>
        <taxon>Eupercaria</taxon>
        <taxon>Perciformes</taxon>
        <taxon>Cottioidei</taxon>
        <taxon>Cottales</taxon>
        <taxon>Liparidae</taxon>
        <taxon>Liparis</taxon>
    </lineage>
</organism>